<evidence type="ECO:0000313" key="3">
    <source>
        <dbReference type="Proteomes" id="UP000031443"/>
    </source>
</evidence>
<dbReference type="AlphaFoldDB" id="M7C1A5"/>
<feature type="region of interest" description="Disordered" evidence="1">
    <location>
        <begin position="105"/>
        <end position="143"/>
    </location>
</feature>
<feature type="compositionally biased region" description="Acidic residues" evidence="1">
    <location>
        <begin position="57"/>
        <end position="71"/>
    </location>
</feature>
<feature type="region of interest" description="Disordered" evidence="1">
    <location>
        <begin position="39"/>
        <end position="72"/>
    </location>
</feature>
<accession>M7C1A5</accession>
<feature type="region of interest" description="Disordered" evidence="1">
    <location>
        <begin position="1"/>
        <end position="25"/>
    </location>
</feature>
<evidence type="ECO:0000313" key="2">
    <source>
        <dbReference type="EMBL" id="EMP41935.1"/>
    </source>
</evidence>
<evidence type="ECO:0000256" key="1">
    <source>
        <dbReference type="SAM" id="MobiDB-lite"/>
    </source>
</evidence>
<reference evidence="3" key="1">
    <citation type="journal article" date="2013" name="Nat. Genet.">
        <title>The draft genomes of soft-shell turtle and green sea turtle yield insights into the development and evolution of the turtle-specific body plan.</title>
        <authorList>
            <person name="Wang Z."/>
            <person name="Pascual-Anaya J."/>
            <person name="Zadissa A."/>
            <person name="Li W."/>
            <person name="Niimura Y."/>
            <person name="Huang Z."/>
            <person name="Li C."/>
            <person name="White S."/>
            <person name="Xiong Z."/>
            <person name="Fang D."/>
            <person name="Wang B."/>
            <person name="Ming Y."/>
            <person name="Chen Y."/>
            <person name="Zheng Y."/>
            <person name="Kuraku S."/>
            <person name="Pignatelli M."/>
            <person name="Herrero J."/>
            <person name="Beal K."/>
            <person name="Nozawa M."/>
            <person name="Li Q."/>
            <person name="Wang J."/>
            <person name="Zhang H."/>
            <person name="Yu L."/>
            <person name="Shigenobu S."/>
            <person name="Wang J."/>
            <person name="Liu J."/>
            <person name="Flicek P."/>
            <person name="Searle S."/>
            <person name="Wang J."/>
            <person name="Kuratani S."/>
            <person name="Yin Y."/>
            <person name="Aken B."/>
            <person name="Zhang G."/>
            <person name="Irie N."/>
        </authorList>
    </citation>
    <scope>NUCLEOTIDE SEQUENCE [LARGE SCALE GENOMIC DNA]</scope>
</reference>
<name>M7C1A5_CHEMY</name>
<keyword evidence="3" id="KW-1185">Reference proteome</keyword>
<sequence>MKFKELRQAYQKSKEANGRSRSDPQTCRFYDELHAILGGAPTTTPPLYMDSCNRDEDFGDKEDEEEEDETILPDSQELFITLDQYPPNPPKAGSQTLKAEKAPLVMKPESSPQGKRGSPVPIYGPVERIDNTNTLSGKGVAEV</sequence>
<proteinExistence type="predicted"/>
<feature type="compositionally biased region" description="Basic and acidic residues" evidence="1">
    <location>
        <begin position="1"/>
        <end position="22"/>
    </location>
</feature>
<gene>
    <name evidence="2" type="ORF">UY3_00779</name>
</gene>
<dbReference type="Proteomes" id="UP000031443">
    <property type="component" value="Unassembled WGS sequence"/>
</dbReference>
<evidence type="ECO:0008006" key="4">
    <source>
        <dbReference type="Google" id="ProtNLM"/>
    </source>
</evidence>
<organism evidence="2 3">
    <name type="scientific">Chelonia mydas</name>
    <name type="common">Green sea-turtle</name>
    <name type="synonym">Chelonia agassizi</name>
    <dbReference type="NCBI Taxonomy" id="8469"/>
    <lineage>
        <taxon>Eukaryota</taxon>
        <taxon>Metazoa</taxon>
        <taxon>Chordata</taxon>
        <taxon>Craniata</taxon>
        <taxon>Vertebrata</taxon>
        <taxon>Euteleostomi</taxon>
        <taxon>Archelosauria</taxon>
        <taxon>Testudinata</taxon>
        <taxon>Testudines</taxon>
        <taxon>Cryptodira</taxon>
        <taxon>Durocryptodira</taxon>
        <taxon>Americhelydia</taxon>
        <taxon>Chelonioidea</taxon>
        <taxon>Cheloniidae</taxon>
        <taxon>Chelonia</taxon>
    </lineage>
</organism>
<protein>
    <recommendedName>
        <fullName evidence="4">Zinc finger and SCAN domain-containing protein 29</fullName>
    </recommendedName>
</protein>
<dbReference type="EMBL" id="KB480854">
    <property type="protein sequence ID" value="EMP41935.1"/>
    <property type="molecule type" value="Genomic_DNA"/>
</dbReference>